<dbReference type="PATRIC" id="fig|1214179.4.peg.1773"/>
<proteinExistence type="predicted"/>
<dbReference type="Pfam" id="PF25888">
    <property type="entry name" value="WHD_DnaB"/>
    <property type="match status" value="1"/>
</dbReference>
<name>A0A075ST09_STRSU</name>
<feature type="region of interest" description="Disordered" evidence="1">
    <location>
        <begin position="339"/>
        <end position="362"/>
    </location>
</feature>
<sequence length="383" mass="43175">MKPNDLFAYIKISPFTPDIVSLSQCYQPIIGFDALALYYYFYSFADQGQGRYKWTVILNHMDFGMNRLEKALDVLTAMGLLELYRADELTGLALQAPLTVKSFLAKPLYKNLLARKIGESSMENLLVHQPNQEQNISKTFSQVFTMDGQAPVVFEPKHDFDWSAFKALMAKDKLLFQDETEDIIALSYIAEQAGWTWLETYRQAKATAIGQTISTKRLQQSRQSLPTESANLTAQEQAIVREAKSKSSLTFLSFIKEQRKAAVTGTERKCLTDLANLGLLDEVINVLVLYTFNKVDSANLNEKYAMKLGNDFSYKGIGSAEAAVLYLRELKAGQVVTKSSQPQKTNVPEWSKEEVQQEQTQEGQAKLAALYRELEEMENKGGS</sequence>
<dbReference type="Proteomes" id="UP000028185">
    <property type="component" value="Chromosome"/>
</dbReference>
<dbReference type="HOGENOM" id="CLU_719473_0_0_9"/>
<evidence type="ECO:0000313" key="3">
    <source>
        <dbReference type="EMBL" id="AIG44145.1"/>
    </source>
</evidence>
<evidence type="ECO:0000259" key="2">
    <source>
        <dbReference type="Pfam" id="PF25888"/>
    </source>
</evidence>
<organism evidence="3 4">
    <name type="scientific">Streptococcus suis 6407</name>
    <dbReference type="NCBI Taxonomy" id="1214179"/>
    <lineage>
        <taxon>Bacteria</taxon>
        <taxon>Bacillati</taxon>
        <taxon>Bacillota</taxon>
        <taxon>Bacilli</taxon>
        <taxon>Lactobacillales</taxon>
        <taxon>Streptococcaceae</taxon>
        <taxon>Streptococcus</taxon>
    </lineage>
</organism>
<feature type="domain" description="Replicative helicase loading/DNA remodeling protein DnaB N-terminal winged helix" evidence="2">
    <location>
        <begin position="1"/>
        <end position="223"/>
    </location>
</feature>
<dbReference type="RefSeq" id="WP_024381692.1">
    <property type="nucleotide sequence ID" value="NZ_ALLE01000012.1"/>
</dbReference>
<dbReference type="InterPro" id="IPR058660">
    <property type="entry name" value="WHD_DnaB"/>
</dbReference>
<evidence type="ECO:0000256" key="1">
    <source>
        <dbReference type="SAM" id="MobiDB-lite"/>
    </source>
</evidence>
<dbReference type="AlphaFoldDB" id="A0A075ST09"/>
<gene>
    <name evidence="3" type="ORF">ID09_08960</name>
</gene>
<protein>
    <submittedName>
        <fullName evidence="3">Replication initiation/membrane attachment protein</fullName>
    </submittedName>
</protein>
<feature type="compositionally biased region" description="Polar residues" evidence="1">
    <location>
        <begin position="339"/>
        <end position="348"/>
    </location>
</feature>
<reference evidence="3 4" key="1">
    <citation type="journal article" date="2014" name="Genome Announc.">
        <title>Whole-Genome Sequence of Streptococcus suis Serotype 4 Reference Strain 6407.</title>
        <authorList>
            <person name="Wang K."/>
            <person name="Chen J."/>
            <person name="Yao H."/>
            <person name="Lu C."/>
        </authorList>
    </citation>
    <scope>NUCLEOTIDE SEQUENCE [LARGE SCALE GENOMIC DNA]</scope>
    <source>
        <strain evidence="3">6407</strain>
    </source>
</reference>
<dbReference type="EMBL" id="CP008921">
    <property type="protein sequence ID" value="AIG44145.1"/>
    <property type="molecule type" value="Genomic_DNA"/>
</dbReference>
<evidence type="ECO:0000313" key="4">
    <source>
        <dbReference type="Proteomes" id="UP000028185"/>
    </source>
</evidence>
<accession>A0A075ST09</accession>